<keyword evidence="8 13" id="KW-0560">Oxidoreductase</keyword>
<comment type="catalytic activity">
    <reaction evidence="11 13">
        <text>2 superoxide + 2 H(+) = H2O2 + O2</text>
        <dbReference type="Rhea" id="RHEA:20696"/>
        <dbReference type="ChEBI" id="CHEBI:15378"/>
        <dbReference type="ChEBI" id="CHEBI:15379"/>
        <dbReference type="ChEBI" id="CHEBI:16240"/>
        <dbReference type="ChEBI" id="CHEBI:18421"/>
        <dbReference type="EC" id="1.15.1.1"/>
    </reaction>
</comment>
<comment type="cofactor">
    <cofactor evidence="1">
        <name>Mn(2+)</name>
        <dbReference type="ChEBI" id="CHEBI:29035"/>
    </cofactor>
</comment>
<comment type="function">
    <text evidence="2">Destroys superoxide anion radicals which are normally produced within the cells and which are toxic to biological systems.</text>
</comment>
<keyword evidence="10" id="KW-0464">Manganese</keyword>
<dbReference type="InterPro" id="IPR050265">
    <property type="entry name" value="Fe/Mn_Superoxide_Dismutase"/>
</dbReference>
<comment type="subcellular location">
    <subcellularLocation>
        <location evidence="3">Mitochondrion matrix</location>
    </subcellularLocation>
</comment>
<feature type="domain" description="Manganese/iron superoxide dismutase N-terminal" evidence="14">
    <location>
        <begin position="12"/>
        <end position="82"/>
    </location>
</feature>
<accession>A0A9P4VP54</accession>
<dbReference type="PRINTS" id="PR01703">
    <property type="entry name" value="MNSODISMTASE"/>
</dbReference>
<evidence type="ECO:0000256" key="8">
    <source>
        <dbReference type="ARBA" id="ARBA00023002"/>
    </source>
</evidence>
<evidence type="ECO:0000256" key="7">
    <source>
        <dbReference type="ARBA" id="ARBA00022946"/>
    </source>
</evidence>
<dbReference type="Pfam" id="PF02777">
    <property type="entry name" value="Sod_Fe_C"/>
    <property type="match status" value="1"/>
</dbReference>
<comment type="similarity">
    <text evidence="4 13">Belongs to the iron/manganese superoxide dismutase family.</text>
</comment>
<dbReference type="InterPro" id="IPR036314">
    <property type="entry name" value="SOD_C_sf"/>
</dbReference>
<dbReference type="GO" id="GO:0030145">
    <property type="term" value="F:manganese ion binding"/>
    <property type="evidence" value="ECO:0007669"/>
    <property type="project" value="TreeGrafter"/>
</dbReference>
<dbReference type="Gene3D" id="1.10.287.990">
    <property type="entry name" value="Fe,Mn superoxide dismutase (SOD) domain"/>
    <property type="match status" value="1"/>
</dbReference>
<dbReference type="EMBL" id="MU006101">
    <property type="protein sequence ID" value="KAF2836940.1"/>
    <property type="molecule type" value="Genomic_DNA"/>
</dbReference>
<evidence type="ECO:0000256" key="5">
    <source>
        <dbReference type="ARBA" id="ARBA00011881"/>
    </source>
</evidence>
<feature type="binding site" evidence="12">
    <location>
        <position position="162"/>
    </location>
    <ligand>
        <name>Mn(2+)</name>
        <dbReference type="ChEBI" id="CHEBI:29035"/>
    </ligand>
</feature>
<evidence type="ECO:0000259" key="15">
    <source>
        <dbReference type="Pfam" id="PF02777"/>
    </source>
</evidence>
<keyword evidence="9" id="KW-0496">Mitochondrion</keyword>
<evidence type="ECO:0000313" key="16">
    <source>
        <dbReference type="EMBL" id="KAF2836940.1"/>
    </source>
</evidence>
<dbReference type="SUPFAM" id="SSF54719">
    <property type="entry name" value="Fe,Mn superoxide dismutase (SOD), C-terminal domain"/>
    <property type="match status" value="1"/>
</dbReference>
<dbReference type="InterPro" id="IPR036324">
    <property type="entry name" value="Mn/Fe_SOD_N_sf"/>
</dbReference>
<dbReference type="PIRSF" id="PIRSF000349">
    <property type="entry name" value="SODismutase"/>
    <property type="match status" value="1"/>
</dbReference>
<name>A0A9P4VP54_9PEZI</name>
<evidence type="ECO:0000256" key="6">
    <source>
        <dbReference type="ARBA" id="ARBA00022723"/>
    </source>
</evidence>
<dbReference type="InterPro" id="IPR019831">
    <property type="entry name" value="Mn/Fe_SOD_N"/>
</dbReference>
<dbReference type="AlphaFoldDB" id="A0A9P4VP54"/>
<feature type="binding site" evidence="12">
    <location>
        <position position="166"/>
    </location>
    <ligand>
        <name>Mn(2+)</name>
        <dbReference type="ChEBI" id="CHEBI:29035"/>
    </ligand>
</feature>
<dbReference type="Pfam" id="PF00081">
    <property type="entry name" value="Sod_Fe_N"/>
    <property type="match status" value="1"/>
</dbReference>
<comment type="caution">
    <text evidence="16">The sequence shown here is derived from an EMBL/GenBank/DDBJ whole genome shotgun (WGS) entry which is preliminary data.</text>
</comment>
<dbReference type="InterPro" id="IPR019833">
    <property type="entry name" value="Mn/Fe_SOD_BS"/>
</dbReference>
<dbReference type="FunFam" id="1.10.287.990:FF:000001">
    <property type="entry name" value="Superoxide dismutase"/>
    <property type="match status" value="1"/>
</dbReference>
<feature type="domain" description="Manganese/iron superoxide dismutase C-terminal" evidence="15">
    <location>
        <begin position="96"/>
        <end position="195"/>
    </location>
</feature>
<evidence type="ECO:0000256" key="9">
    <source>
        <dbReference type="ARBA" id="ARBA00023128"/>
    </source>
</evidence>
<dbReference type="PANTHER" id="PTHR11404:SF29">
    <property type="entry name" value="SUPEROXIDE DISMUTASE"/>
    <property type="match status" value="1"/>
</dbReference>
<gene>
    <name evidence="16" type="ORF">M501DRAFT_996074</name>
</gene>
<dbReference type="Proteomes" id="UP000799429">
    <property type="component" value="Unassembled WGS sequence"/>
</dbReference>
<evidence type="ECO:0000256" key="1">
    <source>
        <dbReference type="ARBA" id="ARBA00001936"/>
    </source>
</evidence>
<dbReference type="OrthoDB" id="239262at2759"/>
<dbReference type="Gene3D" id="3.55.40.20">
    <property type="entry name" value="Iron/manganese superoxide dismutase, C-terminal domain"/>
    <property type="match status" value="1"/>
</dbReference>
<evidence type="ECO:0000313" key="17">
    <source>
        <dbReference type="Proteomes" id="UP000799429"/>
    </source>
</evidence>
<keyword evidence="6 12" id="KW-0479">Metal-binding</keyword>
<keyword evidence="17" id="KW-1185">Reference proteome</keyword>
<dbReference type="FunFam" id="3.55.40.20:FF:000004">
    <property type="entry name" value="Superoxide dismutase [Fe]"/>
    <property type="match status" value="1"/>
</dbReference>
<comment type="function">
    <text evidence="13">Destroys radicals which are normally produced within the cells and which are toxic to biological systems.</text>
</comment>
<evidence type="ECO:0000259" key="14">
    <source>
        <dbReference type="Pfam" id="PF00081"/>
    </source>
</evidence>
<dbReference type="InterPro" id="IPR019832">
    <property type="entry name" value="Mn/Fe_SOD_C"/>
</dbReference>
<reference evidence="16" key="1">
    <citation type="journal article" date="2020" name="Stud. Mycol.">
        <title>101 Dothideomycetes genomes: a test case for predicting lifestyles and emergence of pathogens.</title>
        <authorList>
            <person name="Haridas S."/>
            <person name="Albert R."/>
            <person name="Binder M."/>
            <person name="Bloem J."/>
            <person name="Labutti K."/>
            <person name="Salamov A."/>
            <person name="Andreopoulos B."/>
            <person name="Baker S."/>
            <person name="Barry K."/>
            <person name="Bills G."/>
            <person name="Bluhm B."/>
            <person name="Cannon C."/>
            <person name="Castanera R."/>
            <person name="Culley D."/>
            <person name="Daum C."/>
            <person name="Ezra D."/>
            <person name="Gonzalez J."/>
            <person name="Henrissat B."/>
            <person name="Kuo A."/>
            <person name="Liang C."/>
            <person name="Lipzen A."/>
            <person name="Lutzoni F."/>
            <person name="Magnuson J."/>
            <person name="Mondo S."/>
            <person name="Nolan M."/>
            <person name="Ohm R."/>
            <person name="Pangilinan J."/>
            <person name="Park H.-J."/>
            <person name="Ramirez L."/>
            <person name="Alfaro M."/>
            <person name="Sun H."/>
            <person name="Tritt A."/>
            <person name="Yoshinaga Y."/>
            <person name="Zwiers L.-H."/>
            <person name="Turgeon B."/>
            <person name="Goodwin S."/>
            <person name="Spatafora J."/>
            <person name="Crous P."/>
            <person name="Grigoriev I."/>
        </authorList>
    </citation>
    <scope>NUCLEOTIDE SEQUENCE</scope>
    <source>
        <strain evidence="16">CBS 101060</strain>
    </source>
</reference>
<dbReference type="GO" id="GO:0004784">
    <property type="term" value="F:superoxide dismutase activity"/>
    <property type="evidence" value="ECO:0007669"/>
    <property type="project" value="UniProtKB-EC"/>
</dbReference>
<evidence type="ECO:0000256" key="10">
    <source>
        <dbReference type="ARBA" id="ARBA00023211"/>
    </source>
</evidence>
<evidence type="ECO:0000256" key="11">
    <source>
        <dbReference type="ARBA" id="ARBA00049204"/>
    </source>
</evidence>
<feature type="binding site" evidence="12">
    <location>
        <position position="74"/>
    </location>
    <ligand>
        <name>Mn(2+)</name>
        <dbReference type="ChEBI" id="CHEBI:29035"/>
    </ligand>
</feature>
<dbReference type="GO" id="GO:0005759">
    <property type="term" value="C:mitochondrial matrix"/>
    <property type="evidence" value="ECO:0007669"/>
    <property type="project" value="UniProtKB-SubCell"/>
</dbReference>
<proteinExistence type="inferred from homology"/>
<evidence type="ECO:0000256" key="3">
    <source>
        <dbReference type="ARBA" id="ARBA00004305"/>
    </source>
</evidence>
<comment type="subunit">
    <text evidence="5">Homotetramer.</text>
</comment>
<feature type="binding site" evidence="12">
    <location>
        <position position="26"/>
    </location>
    <ligand>
        <name>Mn(2+)</name>
        <dbReference type="ChEBI" id="CHEBI:29035"/>
    </ligand>
</feature>
<dbReference type="EC" id="1.15.1.1" evidence="13"/>
<keyword evidence="7" id="KW-0809">Transit peptide</keyword>
<dbReference type="PANTHER" id="PTHR11404">
    <property type="entry name" value="SUPEROXIDE DISMUTASE 2"/>
    <property type="match status" value="1"/>
</dbReference>
<evidence type="ECO:0000256" key="13">
    <source>
        <dbReference type="RuleBase" id="RU000414"/>
    </source>
</evidence>
<protein>
    <recommendedName>
        <fullName evidence="13">Superoxide dismutase</fullName>
        <ecNumber evidence="13">1.15.1.1</ecNumber>
    </recommendedName>
</protein>
<organism evidence="16 17">
    <name type="scientific">Patellaria atrata CBS 101060</name>
    <dbReference type="NCBI Taxonomy" id="1346257"/>
    <lineage>
        <taxon>Eukaryota</taxon>
        <taxon>Fungi</taxon>
        <taxon>Dikarya</taxon>
        <taxon>Ascomycota</taxon>
        <taxon>Pezizomycotina</taxon>
        <taxon>Dothideomycetes</taxon>
        <taxon>Dothideomycetes incertae sedis</taxon>
        <taxon>Patellariales</taxon>
        <taxon>Patellariaceae</taxon>
        <taxon>Patellaria</taxon>
    </lineage>
</organism>
<sequence>MACNLTPLISPQALEPHISAQIMTLHHTKHHQTYITNLNAALGKLSTAVSTSDITTQVALQPAIRFNAGGHINHSLFWLNLSPPSSPDAKSSAAPQLTSAINKKWGDMETFKSAFNTQLLGIQGSGWGWLVKEEGKNDLRIMTTKDQDPVVEAGLVPVFGVDMWEHAYYLQYNNVKADYVKEIWSVINWKVAEERFLGAQKNAFGMLKASM</sequence>
<evidence type="ECO:0000256" key="2">
    <source>
        <dbReference type="ARBA" id="ARBA00002170"/>
    </source>
</evidence>
<evidence type="ECO:0000256" key="12">
    <source>
        <dbReference type="PIRSR" id="PIRSR000349-1"/>
    </source>
</evidence>
<evidence type="ECO:0000256" key="4">
    <source>
        <dbReference type="ARBA" id="ARBA00008714"/>
    </source>
</evidence>
<dbReference type="InterPro" id="IPR001189">
    <property type="entry name" value="Mn/Fe_SOD"/>
</dbReference>
<dbReference type="SUPFAM" id="SSF46609">
    <property type="entry name" value="Fe,Mn superoxide dismutase (SOD), N-terminal domain"/>
    <property type="match status" value="1"/>
</dbReference>
<dbReference type="PROSITE" id="PS00088">
    <property type="entry name" value="SOD_MN"/>
    <property type="match status" value="1"/>
</dbReference>